<proteinExistence type="predicted"/>
<evidence type="ECO:0000313" key="3">
    <source>
        <dbReference type="EMBL" id="OMH84932.1"/>
    </source>
</evidence>
<evidence type="ECO:0000256" key="2">
    <source>
        <dbReference type="SAM" id="MobiDB-lite"/>
    </source>
</evidence>
<keyword evidence="1" id="KW-0677">Repeat</keyword>
<dbReference type="AlphaFoldDB" id="A0A1R1PVL6"/>
<dbReference type="InterPro" id="IPR000408">
    <property type="entry name" value="Reg_chr_condens"/>
</dbReference>
<keyword evidence="4" id="KW-1185">Reference proteome</keyword>
<dbReference type="PROSITE" id="PS00626">
    <property type="entry name" value="RCC1_2"/>
    <property type="match status" value="2"/>
</dbReference>
<gene>
    <name evidence="3" type="ORF">AX774_g1545</name>
</gene>
<dbReference type="OrthoDB" id="5370059at2759"/>
<feature type="compositionally biased region" description="Low complexity" evidence="2">
    <location>
        <begin position="65"/>
        <end position="75"/>
    </location>
</feature>
<dbReference type="InterPro" id="IPR009091">
    <property type="entry name" value="RCC1/BLIP-II"/>
</dbReference>
<keyword evidence="3" id="KW-0675">Receptor</keyword>
<name>A0A1R1PVL6_ZANCU</name>
<dbReference type="Proteomes" id="UP000188320">
    <property type="component" value="Unassembled WGS sequence"/>
</dbReference>
<comment type="caution">
    <text evidence="3">The sequence shown here is derived from an EMBL/GenBank/DDBJ whole genome shotgun (WGS) entry which is preliminary data.</text>
</comment>
<dbReference type="SUPFAM" id="SSF50985">
    <property type="entry name" value="RCC1/BLIP-II"/>
    <property type="match status" value="1"/>
</dbReference>
<feature type="region of interest" description="Disordered" evidence="2">
    <location>
        <begin position="65"/>
        <end position="84"/>
    </location>
</feature>
<dbReference type="InterPro" id="IPR051625">
    <property type="entry name" value="Signaling_Regulatory_Domain"/>
</dbReference>
<organism evidence="3 4">
    <name type="scientific">Zancudomyces culisetae</name>
    <name type="common">Gut fungus</name>
    <name type="synonym">Smittium culisetae</name>
    <dbReference type="NCBI Taxonomy" id="1213189"/>
    <lineage>
        <taxon>Eukaryota</taxon>
        <taxon>Fungi</taxon>
        <taxon>Fungi incertae sedis</taxon>
        <taxon>Zoopagomycota</taxon>
        <taxon>Kickxellomycotina</taxon>
        <taxon>Harpellomycetes</taxon>
        <taxon>Harpellales</taxon>
        <taxon>Legeriomycetaceae</taxon>
        <taxon>Zancudomyces</taxon>
    </lineage>
</organism>
<evidence type="ECO:0000256" key="1">
    <source>
        <dbReference type="ARBA" id="ARBA00022737"/>
    </source>
</evidence>
<dbReference type="EMBL" id="LSSK01000130">
    <property type="protein sequence ID" value="OMH84932.1"/>
    <property type="molecule type" value="Genomic_DNA"/>
</dbReference>
<dbReference type="PANTHER" id="PTHR22872">
    <property type="entry name" value="BTK-BINDING PROTEIN-RELATED"/>
    <property type="match status" value="1"/>
</dbReference>
<reference evidence="4" key="1">
    <citation type="submission" date="2017-01" db="EMBL/GenBank/DDBJ databases">
        <authorList>
            <person name="Wang Y."/>
            <person name="White M."/>
            <person name="Kvist S."/>
            <person name="Moncalvo J.-M."/>
        </authorList>
    </citation>
    <scope>NUCLEOTIDE SEQUENCE [LARGE SCALE GENOMIC DNA]</scope>
    <source>
        <strain evidence="4">COL-18-3</strain>
    </source>
</reference>
<dbReference type="Pfam" id="PF13540">
    <property type="entry name" value="RCC1_2"/>
    <property type="match status" value="2"/>
</dbReference>
<evidence type="ECO:0000313" key="4">
    <source>
        <dbReference type="Proteomes" id="UP000188320"/>
    </source>
</evidence>
<feature type="region of interest" description="Disordered" evidence="2">
    <location>
        <begin position="681"/>
        <end position="709"/>
    </location>
</feature>
<accession>A0A1R1PVL6</accession>
<protein>
    <submittedName>
        <fullName evidence="3">Ultraviolet-B receptor UVR8</fullName>
    </submittedName>
</protein>
<sequence length="842" mass="91730">MNCEYIDTKWCVYSIGSNSGGQLGIGTTIDQQHPAHCHFSCSKHSNQTQQSGCVSDYTSTFADSSTSNLDNSSGSETRQHELDADQSAKVQFKVQVPKCMLEIANSCPPIIVGGGNHTFLYWVGLGILYGCGNNSDFELGITAHEDSNSNKTDPQIDHTTGFYAFCEVPLPRSTCSSTFCLGDASSGNPPDCFVPKSTCCIHQSIVKIKQIAAGWNHSLLLTVDGSVYSLGNNKYGQCGVLPESGNVVPKILGSSNNSGRGNTGTKNNTNFVQAWTKVSFALSVNTSAHLDSSCTDNANKLTSYDQNQHISAIGGQKEDVIKITKISAGLRHSMALSECGKVYGWGYNNHSMLDRWFSDPSFSFNPTYNPLLVRNTALPFNRPKDKGFNAFKGVDKKLVRTPQLIYASSCHGISSETVANIRMNSSTNTQDYSKTPIDIACGRNYISILSILMPRHQNHNQASDGSSINLDPGVYGTSELNQNFTESCQSPHSTSVLHPHRYPLIFTVDILGKFKTGNGHGNIRDRNKLNNTGAVCKHTFSFASDILVNANNIDENLSSEHFASLLHKNIHTKNFVIDIPKVVSCWENLFIYGSRPVIPINLDKLDDFSCLDYSEIIYTCAYNSNNNKGDDDVLADIKPSTDTNNIGKSTGFNHQNNSFGKPHHNLYLYYLGVPQHSLAGDNNGSRALSNKEYPTFDGEMEGSSNKKSTSTLSVPFFNVPAESIISQPTGTENDTIPSDSKHHTHNTVSLQDVSLVCGSNHCALSTPGTLSAFCWGWNEHGNCGPIDSYNLMTSNNLITASETDANLVDKWPPETFSISSVGFPIYNSGCGYGNTFFVSVTD</sequence>
<dbReference type="Gene3D" id="2.130.10.30">
    <property type="entry name" value="Regulator of chromosome condensation 1/beta-lactamase-inhibitor protein II"/>
    <property type="match status" value="1"/>
</dbReference>